<dbReference type="Proteomes" id="UP000198211">
    <property type="component" value="Unassembled WGS sequence"/>
</dbReference>
<dbReference type="AlphaFoldDB" id="A0A225VLP4"/>
<evidence type="ECO:0000313" key="2">
    <source>
        <dbReference type="EMBL" id="OWZ06265.1"/>
    </source>
</evidence>
<sequence length="142" mass="16626">MMMQTSIFRCEACDVCGVRLQTKPIGTSTKKKCNKREDDLWHEYLEYLNFIESLMEGDQTKMVMEVFGNNVCPDLAPTLLPPVPDDTQDYIVETDRMKRLLYKLRGDGRKFGTKRDDRKIRNSDRRNHSSHNDRSHDRNNPG</sequence>
<organism evidence="2 3">
    <name type="scientific">Phytophthora megakarya</name>
    <dbReference type="NCBI Taxonomy" id="4795"/>
    <lineage>
        <taxon>Eukaryota</taxon>
        <taxon>Sar</taxon>
        <taxon>Stramenopiles</taxon>
        <taxon>Oomycota</taxon>
        <taxon>Peronosporomycetes</taxon>
        <taxon>Peronosporales</taxon>
        <taxon>Peronosporaceae</taxon>
        <taxon>Phytophthora</taxon>
    </lineage>
</organism>
<feature type="region of interest" description="Disordered" evidence="1">
    <location>
        <begin position="109"/>
        <end position="142"/>
    </location>
</feature>
<gene>
    <name evidence="2" type="ORF">PHMEG_00021498</name>
</gene>
<protein>
    <submittedName>
        <fullName evidence="2">Uncharacterized protein</fullName>
    </submittedName>
</protein>
<dbReference type="OrthoDB" id="112006at2759"/>
<dbReference type="EMBL" id="NBNE01004039">
    <property type="protein sequence ID" value="OWZ06265.1"/>
    <property type="molecule type" value="Genomic_DNA"/>
</dbReference>
<reference evidence="3" key="1">
    <citation type="submission" date="2017-03" db="EMBL/GenBank/DDBJ databases">
        <title>Phytopthora megakarya and P. palmivora, two closely related causual agents of cacao black pod achieved similar genome size and gene model numbers by different mechanisms.</title>
        <authorList>
            <person name="Ali S."/>
            <person name="Shao J."/>
            <person name="Larry D.J."/>
            <person name="Kronmiller B."/>
            <person name="Shen D."/>
            <person name="Strem M.D."/>
            <person name="Melnick R.L."/>
            <person name="Guiltinan M.J."/>
            <person name="Tyler B.M."/>
            <person name="Meinhardt L.W."/>
            <person name="Bailey B.A."/>
        </authorList>
    </citation>
    <scope>NUCLEOTIDE SEQUENCE [LARGE SCALE GENOMIC DNA]</scope>
    <source>
        <strain evidence="3">zdho120</strain>
    </source>
</reference>
<comment type="caution">
    <text evidence="2">The sequence shown here is derived from an EMBL/GenBank/DDBJ whole genome shotgun (WGS) entry which is preliminary data.</text>
</comment>
<evidence type="ECO:0000256" key="1">
    <source>
        <dbReference type="SAM" id="MobiDB-lite"/>
    </source>
</evidence>
<proteinExistence type="predicted"/>
<name>A0A225VLP4_9STRA</name>
<accession>A0A225VLP4</accession>
<keyword evidence="3" id="KW-1185">Reference proteome</keyword>
<evidence type="ECO:0000313" key="3">
    <source>
        <dbReference type="Proteomes" id="UP000198211"/>
    </source>
</evidence>